<evidence type="ECO:0000259" key="9">
    <source>
        <dbReference type="PROSITE" id="PS50048"/>
    </source>
</evidence>
<keyword evidence="5" id="KW-0238">DNA-binding</keyword>
<feature type="compositionally biased region" description="Polar residues" evidence="8">
    <location>
        <begin position="9"/>
        <end position="19"/>
    </location>
</feature>
<keyword evidence="4" id="KW-0805">Transcription regulation</keyword>
<feature type="region of interest" description="Disordered" evidence="8">
    <location>
        <begin position="698"/>
        <end position="727"/>
    </location>
</feature>
<evidence type="ECO:0000256" key="2">
    <source>
        <dbReference type="ARBA" id="ARBA00022723"/>
    </source>
</evidence>
<feature type="compositionally biased region" description="Basic and acidic residues" evidence="8">
    <location>
        <begin position="131"/>
        <end position="147"/>
    </location>
</feature>
<dbReference type="Proteomes" id="UP000799302">
    <property type="component" value="Unassembled WGS sequence"/>
</dbReference>
<feature type="compositionally biased region" description="Basic and acidic residues" evidence="8">
    <location>
        <begin position="175"/>
        <end position="191"/>
    </location>
</feature>
<dbReference type="GO" id="GO:0005634">
    <property type="term" value="C:nucleus"/>
    <property type="evidence" value="ECO:0007669"/>
    <property type="project" value="UniProtKB-SubCell"/>
</dbReference>
<evidence type="ECO:0000256" key="4">
    <source>
        <dbReference type="ARBA" id="ARBA00023015"/>
    </source>
</evidence>
<keyword evidence="6" id="KW-0804">Transcription</keyword>
<sequence length="906" mass="100430">MAADDASTKAAQQNAANSEVDTDSKEQNEHESQATTNGKKTKARHRASVACATCRDRRIRCVVPQGESECTQCKRSGVECVIKNDDERRRPISRAYMCSLTDRITVLESMLKDTGQDLPPAQHPPMTRHGARSEESDPSTYRKDSKTRQVATKASGGSHSENQHSSPDSQGDELMFDRENSPSHQGDDSHSAHSAPSPSMIPPPKKDGIVSRLLSTRGHLSFDQLNGRLRYFGPTTNCHVHSEFGMPAAESREAMEQSRRADKAIRQLSVETYDYLMGLFWQHYNTYLHVLHYDAFQEDKERGGGQFFSPFLHICVLAMGYRFADRSRPDMQRITVGPRESSLHREAKYMLDFELERPGSIPSVAALLLLGDMECSVGRDNVGWLYAGMANRIAFDIGLHLDARSTGLCQRELDIRRMTLWACVVYDKYWALFLGRPTSMKSADLEVYHLAKQFERLGTCKPAGEEKALETQIYEALLDLMELAGGITENMEGRSMSDSAAIDQEAYLRMASLDREFGRWHSRLPEQLKYNNKNVETAPLSFFLLHQQYHTCLILLHRPFAMYEEAPATDEENANSTEHHFSALSRAVCTKQALKVAKIFWHHRQRFNGRQIPVTGMQHAGTAATALVAALAFLKDGNDRNNNMQYLECLSAALHDMSYTYQPAERMFIVLQAVLAELRGLPASDNLLHKIHAPSHHNHIPHAIPARRDSSSMDAELPSFSNKRRQLNRGMRHSFNDAVRPAHLDLQIDPLLASVGRGRKASDAGGELERPDSYVLVTPRSELGSWPAGGTGSILESSASAGGATWMGADAADSHDISALASVHFPELRDLPTIGENGEPATVPNLDFLSFGNPGDEWREWGATGSNGVEAGGELDGFGNNGAFASGFPTTPGRFESRLAGLSDAM</sequence>
<dbReference type="CDD" id="cd12148">
    <property type="entry name" value="fungal_TF_MHR"/>
    <property type="match status" value="1"/>
</dbReference>
<dbReference type="SMART" id="SM00066">
    <property type="entry name" value="GAL4"/>
    <property type="match status" value="1"/>
</dbReference>
<dbReference type="Gene3D" id="4.10.240.10">
    <property type="entry name" value="Zn(2)-C6 fungal-type DNA-binding domain"/>
    <property type="match status" value="1"/>
</dbReference>
<evidence type="ECO:0000313" key="10">
    <source>
        <dbReference type="EMBL" id="KAF2669315.1"/>
    </source>
</evidence>
<dbReference type="GO" id="GO:0000981">
    <property type="term" value="F:DNA-binding transcription factor activity, RNA polymerase II-specific"/>
    <property type="evidence" value="ECO:0007669"/>
    <property type="project" value="InterPro"/>
</dbReference>
<dbReference type="PROSITE" id="PS00463">
    <property type="entry name" value="ZN2_CY6_FUNGAL_1"/>
    <property type="match status" value="1"/>
</dbReference>
<dbReference type="CDD" id="cd00067">
    <property type="entry name" value="GAL4"/>
    <property type="match status" value="1"/>
</dbReference>
<dbReference type="GO" id="GO:0003677">
    <property type="term" value="F:DNA binding"/>
    <property type="evidence" value="ECO:0007669"/>
    <property type="project" value="UniProtKB-KW"/>
</dbReference>
<protein>
    <recommendedName>
        <fullName evidence="9">Zn(2)-C6 fungal-type domain-containing protein</fullName>
    </recommendedName>
</protein>
<evidence type="ECO:0000256" key="5">
    <source>
        <dbReference type="ARBA" id="ARBA00023125"/>
    </source>
</evidence>
<feature type="region of interest" description="Disordered" evidence="8">
    <location>
        <begin position="114"/>
        <end position="209"/>
    </location>
</feature>
<dbReference type="PANTHER" id="PTHR31313">
    <property type="entry name" value="TY1 ENHANCER ACTIVATOR"/>
    <property type="match status" value="1"/>
</dbReference>
<feature type="domain" description="Zn(2)-C6 fungal-type" evidence="9">
    <location>
        <begin position="50"/>
        <end position="82"/>
    </location>
</feature>
<dbReference type="GO" id="GO:0008270">
    <property type="term" value="F:zinc ion binding"/>
    <property type="evidence" value="ECO:0007669"/>
    <property type="project" value="InterPro"/>
</dbReference>
<evidence type="ECO:0000256" key="3">
    <source>
        <dbReference type="ARBA" id="ARBA00022833"/>
    </source>
</evidence>
<dbReference type="PANTHER" id="PTHR31313:SF81">
    <property type="entry name" value="TY1 ENHANCER ACTIVATOR"/>
    <property type="match status" value="1"/>
</dbReference>
<evidence type="ECO:0000256" key="1">
    <source>
        <dbReference type="ARBA" id="ARBA00004123"/>
    </source>
</evidence>
<reference evidence="10" key="1">
    <citation type="journal article" date="2020" name="Stud. Mycol.">
        <title>101 Dothideomycetes genomes: a test case for predicting lifestyles and emergence of pathogens.</title>
        <authorList>
            <person name="Haridas S."/>
            <person name="Albert R."/>
            <person name="Binder M."/>
            <person name="Bloem J."/>
            <person name="Labutti K."/>
            <person name="Salamov A."/>
            <person name="Andreopoulos B."/>
            <person name="Baker S."/>
            <person name="Barry K."/>
            <person name="Bills G."/>
            <person name="Bluhm B."/>
            <person name="Cannon C."/>
            <person name="Castanera R."/>
            <person name="Culley D."/>
            <person name="Daum C."/>
            <person name="Ezra D."/>
            <person name="Gonzalez J."/>
            <person name="Henrissat B."/>
            <person name="Kuo A."/>
            <person name="Liang C."/>
            <person name="Lipzen A."/>
            <person name="Lutzoni F."/>
            <person name="Magnuson J."/>
            <person name="Mondo S."/>
            <person name="Nolan M."/>
            <person name="Ohm R."/>
            <person name="Pangilinan J."/>
            <person name="Park H.-J."/>
            <person name="Ramirez L."/>
            <person name="Alfaro M."/>
            <person name="Sun H."/>
            <person name="Tritt A."/>
            <person name="Yoshinaga Y."/>
            <person name="Zwiers L.-H."/>
            <person name="Turgeon B."/>
            <person name="Goodwin S."/>
            <person name="Spatafora J."/>
            <person name="Crous P."/>
            <person name="Grigoriev I."/>
        </authorList>
    </citation>
    <scope>NUCLEOTIDE SEQUENCE</scope>
    <source>
        <strain evidence="10">CBS 115976</strain>
    </source>
</reference>
<name>A0A6A6UAP2_9PEZI</name>
<dbReference type="InterPro" id="IPR036864">
    <property type="entry name" value="Zn2-C6_fun-type_DNA-bd_sf"/>
</dbReference>
<feature type="region of interest" description="Disordered" evidence="8">
    <location>
        <begin position="1"/>
        <end position="45"/>
    </location>
</feature>
<accession>A0A6A6UAP2</accession>
<evidence type="ECO:0000256" key="6">
    <source>
        <dbReference type="ARBA" id="ARBA00023163"/>
    </source>
</evidence>
<proteinExistence type="predicted"/>
<gene>
    <name evidence="10" type="ORF">BT63DRAFT_432951</name>
</gene>
<dbReference type="PROSITE" id="PS50048">
    <property type="entry name" value="ZN2_CY6_FUNGAL_2"/>
    <property type="match status" value="1"/>
</dbReference>
<dbReference type="AlphaFoldDB" id="A0A6A6UAP2"/>
<feature type="compositionally biased region" description="Polar residues" evidence="8">
    <location>
        <begin position="148"/>
        <end position="169"/>
    </location>
</feature>
<evidence type="ECO:0000256" key="7">
    <source>
        <dbReference type="ARBA" id="ARBA00023242"/>
    </source>
</evidence>
<dbReference type="InterPro" id="IPR001138">
    <property type="entry name" value="Zn2Cys6_DnaBD"/>
</dbReference>
<evidence type="ECO:0000256" key="8">
    <source>
        <dbReference type="SAM" id="MobiDB-lite"/>
    </source>
</evidence>
<keyword evidence="7" id="KW-0539">Nucleus</keyword>
<dbReference type="SUPFAM" id="SSF57701">
    <property type="entry name" value="Zn2/Cys6 DNA-binding domain"/>
    <property type="match status" value="1"/>
</dbReference>
<dbReference type="InterPro" id="IPR051615">
    <property type="entry name" value="Transcr_Regulatory_Elem"/>
</dbReference>
<comment type="subcellular location">
    <subcellularLocation>
        <location evidence="1">Nucleus</location>
    </subcellularLocation>
</comment>
<dbReference type="OrthoDB" id="2154091at2759"/>
<keyword evidence="3" id="KW-0862">Zinc</keyword>
<dbReference type="GO" id="GO:0006351">
    <property type="term" value="P:DNA-templated transcription"/>
    <property type="evidence" value="ECO:0007669"/>
    <property type="project" value="InterPro"/>
</dbReference>
<evidence type="ECO:0000313" key="11">
    <source>
        <dbReference type="Proteomes" id="UP000799302"/>
    </source>
</evidence>
<dbReference type="SMART" id="SM00906">
    <property type="entry name" value="Fungal_trans"/>
    <property type="match status" value="1"/>
</dbReference>
<organism evidence="10 11">
    <name type="scientific">Microthyrium microscopicum</name>
    <dbReference type="NCBI Taxonomy" id="703497"/>
    <lineage>
        <taxon>Eukaryota</taxon>
        <taxon>Fungi</taxon>
        <taxon>Dikarya</taxon>
        <taxon>Ascomycota</taxon>
        <taxon>Pezizomycotina</taxon>
        <taxon>Dothideomycetes</taxon>
        <taxon>Dothideomycetes incertae sedis</taxon>
        <taxon>Microthyriales</taxon>
        <taxon>Microthyriaceae</taxon>
        <taxon>Microthyrium</taxon>
    </lineage>
</organism>
<dbReference type="Pfam" id="PF04082">
    <property type="entry name" value="Fungal_trans"/>
    <property type="match status" value="1"/>
</dbReference>
<keyword evidence="2" id="KW-0479">Metal-binding</keyword>
<feature type="compositionally biased region" description="Basic and acidic residues" evidence="8">
    <location>
        <begin position="22"/>
        <end position="32"/>
    </location>
</feature>
<dbReference type="EMBL" id="MU004235">
    <property type="protein sequence ID" value="KAF2669315.1"/>
    <property type="molecule type" value="Genomic_DNA"/>
</dbReference>
<dbReference type="Pfam" id="PF00172">
    <property type="entry name" value="Zn_clus"/>
    <property type="match status" value="1"/>
</dbReference>
<keyword evidence="11" id="KW-1185">Reference proteome</keyword>
<dbReference type="InterPro" id="IPR007219">
    <property type="entry name" value="XnlR_reg_dom"/>
</dbReference>